<keyword evidence="2" id="KW-1185">Reference proteome</keyword>
<dbReference type="Proteomes" id="UP000198647">
    <property type="component" value="Unassembled WGS sequence"/>
</dbReference>
<proteinExistence type="predicted"/>
<reference evidence="1 2" key="1">
    <citation type="submission" date="2016-10" db="EMBL/GenBank/DDBJ databases">
        <authorList>
            <person name="Varghese N."/>
            <person name="Submissions S."/>
        </authorList>
    </citation>
    <scope>NUCLEOTIDE SEQUENCE [LARGE SCALE GENOMIC DNA]</scope>
    <source>
        <strain evidence="1 2">DSM 20748</strain>
    </source>
</reference>
<accession>A0A1H3D6Y9</accession>
<organism evidence="1 2">
    <name type="scientific">Salimicrobium album</name>
    <dbReference type="NCBI Taxonomy" id="50717"/>
    <lineage>
        <taxon>Bacteria</taxon>
        <taxon>Bacillati</taxon>
        <taxon>Bacillota</taxon>
        <taxon>Bacilli</taxon>
        <taxon>Bacillales</taxon>
        <taxon>Bacillaceae</taxon>
        <taxon>Salimicrobium</taxon>
    </lineage>
</organism>
<protein>
    <submittedName>
        <fullName evidence="1">Uncharacterized protein</fullName>
    </submittedName>
</protein>
<name>A0A1H3D6Y9_9BACI</name>
<dbReference type="RefSeq" id="WP_176765403.1">
    <property type="nucleotide sequence ID" value="NZ_FNOS01000002.1"/>
</dbReference>
<sequence>MAVKSYARGHSVMYVDGQWVYTDNGEPISNNERECSFCECKTTTEGHDGCLGTLPGVVNACCGHGLTERAYIQFENGMVDRGKSALLTIKIMKQTKAQNEEIDKKE</sequence>
<comment type="caution">
    <text evidence="1">The sequence shown here is derived from an EMBL/GenBank/DDBJ whole genome shotgun (WGS) entry which is preliminary data.</text>
</comment>
<dbReference type="EMBL" id="FNOS01000002">
    <property type="protein sequence ID" value="SDX62116.1"/>
    <property type="molecule type" value="Genomic_DNA"/>
</dbReference>
<gene>
    <name evidence="1" type="ORF">SAMN04488081_0853</name>
</gene>
<evidence type="ECO:0000313" key="2">
    <source>
        <dbReference type="Proteomes" id="UP000198647"/>
    </source>
</evidence>
<evidence type="ECO:0000313" key="1">
    <source>
        <dbReference type="EMBL" id="SDX62116.1"/>
    </source>
</evidence>